<dbReference type="PROSITE" id="PS51318">
    <property type="entry name" value="TAT"/>
    <property type="match status" value="1"/>
</dbReference>
<keyword evidence="3" id="KW-1185">Reference proteome</keyword>
<gene>
    <name evidence="2" type="ORF">JS278_02321</name>
</gene>
<dbReference type="InterPro" id="IPR006311">
    <property type="entry name" value="TAT_signal"/>
</dbReference>
<dbReference type="KEGG" id="acij:JS278_02321"/>
<feature type="signal peptide" evidence="1">
    <location>
        <begin position="1"/>
        <end position="32"/>
    </location>
</feature>
<reference evidence="2 3" key="1">
    <citation type="submission" date="2017-12" db="EMBL/GenBank/DDBJ databases">
        <title>The whole genome sequence of the Acidipropionibacterium virtanenii sp. nov. type strain JS278.</title>
        <authorList>
            <person name="Laine P."/>
            <person name="Deptula P."/>
            <person name="Varmanen P."/>
            <person name="Auvinen P."/>
        </authorList>
    </citation>
    <scope>NUCLEOTIDE SEQUENCE [LARGE SCALE GENOMIC DNA]</scope>
    <source>
        <strain evidence="2 3">JS278</strain>
    </source>
</reference>
<evidence type="ECO:0000313" key="2">
    <source>
        <dbReference type="EMBL" id="AXE39463.1"/>
    </source>
</evidence>
<evidence type="ECO:0008006" key="4">
    <source>
        <dbReference type="Google" id="ProtNLM"/>
    </source>
</evidence>
<feature type="chain" id="PRO_5039297208" description="Lipoprotein" evidence="1">
    <location>
        <begin position="33"/>
        <end position="183"/>
    </location>
</feature>
<evidence type="ECO:0000313" key="3">
    <source>
        <dbReference type="Proteomes" id="UP000251995"/>
    </source>
</evidence>
<name>A0A344UW15_9ACTN</name>
<proteinExistence type="predicted"/>
<sequence length="183" mass="19012">MTTSSPQRNSTGRRRGLRLAAAAAAVAALATAGCAPSGSTAVRAGEQTVSMTTFEKDVSNCSDLASSQTMTPRQVIASTEVQAAIGEELLARSGKTLTDAQRDVIMAQNQLSALATHPVCRDMGRRLASLYAVAGNTPDARTLVADVKKLGVQVNPRLGHWYPDQLAVAGSGSLSSLWAGTRS</sequence>
<keyword evidence="1" id="KW-0732">Signal</keyword>
<protein>
    <recommendedName>
        <fullName evidence="4">Lipoprotein</fullName>
    </recommendedName>
</protein>
<dbReference type="EMBL" id="CP025198">
    <property type="protein sequence ID" value="AXE39463.1"/>
    <property type="molecule type" value="Genomic_DNA"/>
</dbReference>
<accession>A0A344UW15</accession>
<dbReference type="AlphaFoldDB" id="A0A344UW15"/>
<dbReference type="Proteomes" id="UP000251995">
    <property type="component" value="Chromosome"/>
</dbReference>
<dbReference type="OrthoDB" id="3731058at2"/>
<dbReference type="RefSeq" id="WP_114045333.1">
    <property type="nucleotide sequence ID" value="NZ_CP025198.1"/>
</dbReference>
<evidence type="ECO:0000256" key="1">
    <source>
        <dbReference type="SAM" id="SignalP"/>
    </source>
</evidence>
<organism evidence="2 3">
    <name type="scientific">Acidipropionibacterium virtanenii</name>
    <dbReference type="NCBI Taxonomy" id="2057246"/>
    <lineage>
        <taxon>Bacteria</taxon>
        <taxon>Bacillati</taxon>
        <taxon>Actinomycetota</taxon>
        <taxon>Actinomycetes</taxon>
        <taxon>Propionibacteriales</taxon>
        <taxon>Propionibacteriaceae</taxon>
        <taxon>Acidipropionibacterium</taxon>
    </lineage>
</organism>